<name>A0A0A9BM90_ARUDO</name>
<sequence length="13" mass="1448">MNQDSDTIAQIDP</sequence>
<organism evidence="1">
    <name type="scientific">Arundo donax</name>
    <name type="common">Giant reed</name>
    <name type="synonym">Donax arundinaceus</name>
    <dbReference type="NCBI Taxonomy" id="35708"/>
    <lineage>
        <taxon>Eukaryota</taxon>
        <taxon>Viridiplantae</taxon>
        <taxon>Streptophyta</taxon>
        <taxon>Embryophyta</taxon>
        <taxon>Tracheophyta</taxon>
        <taxon>Spermatophyta</taxon>
        <taxon>Magnoliopsida</taxon>
        <taxon>Liliopsida</taxon>
        <taxon>Poales</taxon>
        <taxon>Poaceae</taxon>
        <taxon>PACMAD clade</taxon>
        <taxon>Arundinoideae</taxon>
        <taxon>Arundineae</taxon>
        <taxon>Arundo</taxon>
    </lineage>
</organism>
<proteinExistence type="predicted"/>
<reference evidence="1" key="2">
    <citation type="journal article" date="2015" name="Data Brief">
        <title>Shoot transcriptome of the giant reed, Arundo donax.</title>
        <authorList>
            <person name="Barrero R.A."/>
            <person name="Guerrero F.D."/>
            <person name="Moolhuijzen P."/>
            <person name="Goolsby J.A."/>
            <person name="Tidwell J."/>
            <person name="Bellgard S.E."/>
            <person name="Bellgard M.I."/>
        </authorList>
    </citation>
    <scope>NUCLEOTIDE SEQUENCE</scope>
    <source>
        <tissue evidence="1">Shoot tissue taken approximately 20 cm above the soil surface</tissue>
    </source>
</reference>
<dbReference type="EMBL" id="GBRH01233409">
    <property type="protein sequence ID" value="JAD64486.1"/>
    <property type="molecule type" value="Transcribed_RNA"/>
</dbReference>
<evidence type="ECO:0000313" key="1">
    <source>
        <dbReference type="EMBL" id="JAD64486.1"/>
    </source>
</evidence>
<accession>A0A0A9BM90</accession>
<protein>
    <submittedName>
        <fullName evidence="1">Uncharacterized protein</fullName>
    </submittedName>
</protein>
<reference evidence="1" key="1">
    <citation type="submission" date="2014-09" db="EMBL/GenBank/DDBJ databases">
        <authorList>
            <person name="Magalhaes I.L.F."/>
            <person name="Oliveira U."/>
            <person name="Santos F.R."/>
            <person name="Vidigal T.H.D.A."/>
            <person name="Brescovit A.D."/>
            <person name="Santos A.J."/>
        </authorList>
    </citation>
    <scope>NUCLEOTIDE SEQUENCE</scope>
    <source>
        <tissue evidence="1">Shoot tissue taken approximately 20 cm above the soil surface</tissue>
    </source>
</reference>